<protein>
    <recommendedName>
        <fullName evidence="2">Ubiquitin-like domain-containing protein</fullName>
    </recommendedName>
</protein>
<proteinExistence type="predicted"/>
<feature type="region of interest" description="Disordered" evidence="1">
    <location>
        <begin position="26"/>
        <end position="47"/>
    </location>
</feature>
<sequence length="436" mass="48752">MPFLWVKGSVKDFNLGNVFAVRLKRPTKNGRKQRSSTTTYHEDDHSIPADIPMQPSYLATDPSLQVPINISPGLATSSRVESSARTASDMAQTFLPVVQAVAGAIPLAGSPIQATISGLLSILQAIDRRSQNKVDLDRLKSRLNRLSSHLCNAPTAQDPSEQYRRDSIIRMLQDISAQATQLCNRGLAYTSVTQAIVGCSSEIDRYLADYSWSSQIHTRNDIHEIRKTLVRHEEMLMSFGIPGQSSVGSIITLGFVTLVDATNRSHTIPMDVCDSFERFNKQLQLLFERNTIQAQIQRQYMEQGQYDLCIDDDKQVIPLTSHEWPSIEAGTKIVMRVVFEQETSFRVDYRCHFCGAVNDVGVESIVDSLQRQAGCSIDCRRCGRRFQISRPRSSAKRSTQSSVPRTEAEMYIQNFHIQQTDAGRAAGSHGVRVLDL</sequence>
<gene>
    <name evidence="3" type="ORF">CY34DRAFT_561750</name>
</gene>
<evidence type="ECO:0000256" key="1">
    <source>
        <dbReference type="SAM" id="MobiDB-lite"/>
    </source>
</evidence>
<organism evidence="3 4">
    <name type="scientific">Suillus luteus UH-Slu-Lm8-n1</name>
    <dbReference type="NCBI Taxonomy" id="930992"/>
    <lineage>
        <taxon>Eukaryota</taxon>
        <taxon>Fungi</taxon>
        <taxon>Dikarya</taxon>
        <taxon>Basidiomycota</taxon>
        <taxon>Agaricomycotina</taxon>
        <taxon>Agaricomycetes</taxon>
        <taxon>Agaricomycetidae</taxon>
        <taxon>Boletales</taxon>
        <taxon>Suillineae</taxon>
        <taxon>Suillaceae</taxon>
        <taxon>Suillus</taxon>
    </lineage>
</organism>
<dbReference type="Proteomes" id="UP000054485">
    <property type="component" value="Unassembled WGS sequence"/>
</dbReference>
<dbReference type="HOGENOM" id="CLU_591897_0_0_1"/>
<evidence type="ECO:0000313" key="3">
    <source>
        <dbReference type="EMBL" id="KIK35698.1"/>
    </source>
</evidence>
<accession>A0A0D0AUY9</accession>
<reference evidence="4" key="2">
    <citation type="submission" date="2015-01" db="EMBL/GenBank/DDBJ databases">
        <title>Evolutionary Origins and Diversification of the Mycorrhizal Mutualists.</title>
        <authorList>
            <consortium name="DOE Joint Genome Institute"/>
            <consortium name="Mycorrhizal Genomics Consortium"/>
            <person name="Kohler A."/>
            <person name="Kuo A."/>
            <person name="Nagy L.G."/>
            <person name="Floudas D."/>
            <person name="Copeland A."/>
            <person name="Barry K.W."/>
            <person name="Cichocki N."/>
            <person name="Veneault-Fourrey C."/>
            <person name="LaButti K."/>
            <person name="Lindquist E.A."/>
            <person name="Lipzen A."/>
            <person name="Lundell T."/>
            <person name="Morin E."/>
            <person name="Murat C."/>
            <person name="Riley R."/>
            <person name="Ohm R."/>
            <person name="Sun H."/>
            <person name="Tunlid A."/>
            <person name="Henrissat B."/>
            <person name="Grigoriev I.V."/>
            <person name="Hibbett D.S."/>
            <person name="Martin F."/>
        </authorList>
    </citation>
    <scope>NUCLEOTIDE SEQUENCE [LARGE SCALE GENOMIC DNA]</scope>
    <source>
        <strain evidence="4">UH-Slu-Lm8-n1</strain>
    </source>
</reference>
<keyword evidence="4" id="KW-1185">Reference proteome</keyword>
<evidence type="ECO:0000259" key="2">
    <source>
        <dbReference type="Pfam" id="PF22893"/>
    </source>
</evidence>
<reference evidence="3 4" key="1">
    <citation type="submission" date="2014-04" db="EMBL/GenBank/DDBJ databases">
        <authorList>
            <consortium name="DOE Joint Genome Institute"/>
            <person name="Kuo A."/>
            <person name="Ruytinx J."/>
            <person name="Rineau F."/>
            <person name="Colpaert J."/>
            <person name="Kohler A."/>
            <person name="Nagy L.G."/>
            <person name="Floudas D."/>
            <person name="Copeland A."/>
            <person name="Barry K.W."/>
            <person name="Cichocki N."/>
            <person name="Veneault-Fourrey C."/>
            <person name="LaButti K."/>
            <person name="Lindquist E.A."/>
            <person name="Lipzen A."/>
            <person name="Lundell T."/>
            <person name="Morin E."/>
            <person name="Murat C."/>
            <person name="Sun H."/>
            <person name="Tunlid A."/>
            <person name="Henrissat B."/>
            <person name="Grigoriev I.V."/>
            <person name="Hibbett D.S."/>
            <person name="Martin F."/>
            <person name="Nordberg H.P."/>
            <person name="Cantor M.N."/>
            <person name="Hua S.X."/>
        </authorList>
    </citation>
    <scope>NUCLEOTIDE SEQUENCE [LARGE SCALE GENOMIC DNA]</scope>
    <source>
        <strain evidence="3 4">UH-Slu-Lm8-n1</strain>
    </source>
</reference>
<dbReference type="InterPro" id="IPR054464">
    <property type="entry name" value="ULD_fung"/>
</dbReference>
<dbReference type="AlphaFoldDB" id="A0A0D0AUY9"/>
<dbReference type="OrthoDB" id="2681316at2759"/>
<name>A0A0D0AUY9_9AGAM</name>
<feature type="domain" description="Ubiquitin-like" evidence="2">
    <location>
        <begin position="256"/>
        <end position="340"/>
    </location>
</feature>
<dbReference type="Pfam" id="PF22893">
    <property type="entry name" value="ULD_2"/>
    <property type="match status" value="1"/>
</dbReference>
<evidence type="ECO:0000313" key="4">
    <source>
        <dbReference type="Proteomes" id="UP000054485"/>
    </source>
</evidence>
<dbReference type="InParanoid" id="A0A0D0AUY9"/>
<dbReference type="EMBL" id="KN835596">
    <property type="protein sequence ID" value="KIK35698.1"/>
    <property type="molecule type" value="Genomic_DNA"/>
</dbReference>